<keyword evidence="3" id="KW-0732">Signal</keyword>
<dbReference type="Gene3D" id="3.40.190.10">
    <property type="entry name" value="Periplasmic binding protein-like II"/>
    <property type="match status" value="2"/>
</dbReference>
<accession>A0A0M4TNY0</accession>
<dbReference type="EMBL" id="CP012541">
    <property type="protein sequence ID" value="ALF48251.1"/>
    <property type="molecule type" value="Genomic_DNA"/>
</dbReference>
<evidence type="ECO:0000256" key="1">
    <source>
        <dbReference type="ARBA" id="ARBA00004196"/>
    </source>
</evidence>
<evidence type="ECO:0000256" key="4">
    <source>
        <dbReference type="RuleBase" id="RU003744"/>
    </source>
</evidence>
<evidence type="ECO:0000313" key="6">
    <source>
        <dbReference type="EMBL" id="ALF48251.1"/>
    </source>
</evidence>
<sequence>MNFKPIFGLIAGAFLALNLNASTIKKGELIVATEGTYSPYSFYDEKGELVGYDVDIARAVAQKLNLKVEFLTAPWDAMLAAFDSGKADVVFNQVSINEDRKKKYSMSVPYTMPYPVIVVHKDNNDIKSFADLKGKKSVHSATSNWAAIAEKNGATVVVADGFSKGVELIISKRADDTINDNVTFYDYIKQRPNAPLKIAYTSNEPMPTAAIVKKGNTELLEAINKALDELKAEGKISEISMKYFGKDISK</sequence>
<dbReference type="PATRIC" id="fig|199.248.peg.1654"/>
<comment type="subcellular location">
    <subcellularLocation>
        <location evidence="1">Cell envelope</location>
    </subcellularLocation>
</comment>
<feature type="domain" description="Solute-binding protein family 3/N-terminal" evidence="5">
    <location>
        <begin position="28"/>
        <end position="247"/>
    </location>
</feature>
<evidence type="ECO:0000313" key="7">
    <source>
        <dbReference type="Proteomes" id="UP000066049"/>
    </source>
</evidence>
<dbReference type="PANTHER" id="PTHR35936:SF34">
    <property type="entry name" value="ABC TRANSPORTER EXTRACELLULAR-BINDING PROTEIN YCKB-RELATED"/>
    <property type="match status" value="1"/>
</dbReference>
<dbReference type="InterPro" id="IPR001638">
    <property type="entry name" value="Solute-binding_3/MltF_N"/>
</dbReference>
<evidence type="ECO:0000256" key="3">
    <source>
        <dbReference type="ARBA" id="ARBA00022729"/>
    </source>
</evidence>
<dbReference type="RefSeq" id="WP_054197168.1">
    <property type="nucleotide sequence ID" value="NZ_CABMKQ010000040.1"/>
</dbReference>
<dbReference type="PROSITE" id="PS01039">
    <property type="entry name" value="SBP_BACTERIAL_3"/>
    <property type="match status" value="1"/>
</dbReference>
<gene>
    <name evidence="6" type="ORF">CCON33237_1602</name>
</gene>
<dbReference type="SMART" id="SM00062">
    <property type="entry name" value="PBPb"/>
    <property type="match status" value="1"/>
</dbReference>
<dbReference type="CDD" id="cd13711">
    <property type="entry name" value="PBP2_Ngo0372_TcyA"/>
    <property type="match status" value="1"/>
</dbReference>
<dbReference type="PANTHER" id="PTHR35936">
    <property type="entry name" value="MEMBRANE-BOUND LYTIC MUREIN TRANSGLYCOSYLASE F"/>
    <property type="match status" value="1"/>
</dbReference>
<evidence type="ECO:0000256" key="2">
    <source>
        <dbReference type="ARBA" id="ARBA00010333"/>
    </source>
</evidence>
<dbReference type="AlphaFoldDB" id="A0A0M4TNY0"/>
<name>A0A0M4TNY0_9BACT</name>
<proteinExistence type="inferred from homology"/>
<organism evidence="6 7">
    <name type="scientific">Campylobacter concisus</name>
    <dbReference type="NCBI Taxonomy" id="199"/>
    <lineage>
        <taxon>Bacteria</taxon>
        <taxon>Pseudomonadati</taxon>
        <taxon>Campylobacterota</taxon>
        <taxon>Epsilonproteobacteria</taxon>
        <taxon>Campylobacterales</taxon>
        <taxon>Campylobacteraceae</taxon>
        <taxon>Campylobacter</taxon>
    </lineage>
</organism>
<dbReference type="Pfam" id="PF00497">
    <property type="entry name" value="SBP_bac_3"/>
    <property type="match status" value="1"/>
</dbReference>
<dbReference type="SUPFAM" id="SSF53850">
    <property type="entry name" value="Periplasmic binding protein-like II"/>
    <property type="match status" value="1"/>
</dbReference>
<dbReference type="KEGG" id="ccoc:CCON33237_1602"/>
<protein>
    <submittedName>
        <fullName evidence="6">Amino acid ABC transporter, periplasmic cysteine-binding protein</fullName>
    </submittedName>
</protein>
<dbReference type="InterPro" id="IPR018313">
    <property type="entry name" value="SBP_3_CS"/>
</dbReference>
<dbReference type="Proteomes" id="UP000066049">
    <property type="component" value="Chromosome"/>
</dbReference>
<evidence type="ECO:0000259" key="5">
    <source>
        <dbReference type="SMART" id="SM00062"/>
    </source>
</evidence>
<comment type="similarity">
    <text evidence="2 4">Belongs to the bacterial solute-binding protein 3 family.</text>
</comment>
<dbReference type="GeneID" id="28663281"/>
<reference evidence="7" key="1">
    <citation type="submission" date="2015-08" db="EMBL/GenBank/DDBJ databases">
        <title>Comparative genomics of the Campylobacter concisus group.</title>
        <authorList>
            <person name="Miller W.G."/>
            <person name="Yee E."/>
            <person name="Chapman M.H."/>
            <person name="Huynh S."/>
            <person name="Bono J.L."/>
            <person name="On S.L.W."/>
            <person name="St Leger J."/>
            <person name="Foster G."/>
            <person name="Parker C.T."/>
        </authorList>
    </citation>
    <scope>NUCLEOTIDE SEQUENCE [LARGE SCALE GENOMIC DNA]</scope>
    <source>
        <strain evidence="7">ATCC 33237</strain>
    </source>
</reference>
<dbReference type="GO" id="GO:0030313">
    <property type="term" value="C:cell envelope"/>
    <property type="evidence" value="ECO:0007669"/>
    <property type="project" value="UniProtKB-SubCell"/>
</dbReference>